<keyword evidence="1" id="KW-0805">Transcription regulation</keyword>
<evidence type="ECO:0000313" key="7">
    <source>
        <dbReference type="Proteomes" id="UP001597182"/>
    </source>
</evidence>
<gene>
    <name evidence="6" type="ORF">ACFQ34_26415</name>
</gene>
<dbReference type="PROSITE" id="PS50987">
    <property type="entry name" value="HTH_ARSR_2"/>
    <property type="match status" value="1"/>
</dbReference>
<evidence type="ECO:0000256" key="4">
    <source>
        <dbReference type="SAM" id="MobiDB-lite"/>
    </source>
</evidence>
<evidence type="ECO:0000256" key="1">
    <source>
        <dbReference type="ARBA" id="ARBA00023015"/>
    </source>
</evidence>
<organism evidence="6 7">
    <name type="scientific">Pseudonocardia benzenivorans</name>
    <dbReference type="NCBI Taxonomy" id="228005"/>
    <lineage>
        <taxon>Bacteria</taxon>
        <taxon>Bacillati</taxon>
        <taxon>Actinomycetota</taxon>
        <taxon>Actinomycetes</taxon>
        <taxon>Pseudonocardiales</taxon>
        <taxon>Pseudonocardiaceae</taxon>
        <taxon>Pseudonocardia</taxon>
    </lineage>
</organism>
<evidence type="ECO:0000256" key="2">
    <source>
        <dbReference type="ARBA" id="ARBA00023125"/>
    </source>
</evidence>
<dbReference type="InterPro" id="IPR011991">
    <property type="entry name" value="ArsR-like_HTH"/>
</dbReference>
<keyword evidence="2" id="KW-0238">DNA-binding</keyword>
<dbReference type="EMBL" id="JBHTMB010000245">
    <property type="protein sequence ID" value="MFD1236837.1"/>
    <property type="molecule type" value="Genomic_DNA"/>
</dbReference>
<dbReference type="CDD" id="cd00090">
    <property type="entry name" value="HTH_ARSR"/>
    <property type="match status" value="1"/>
</dbReference>
<dbReference type="Proteomes" id="UP001597182">
    <property type="component" value="Unassembled WGS sequence"/>
</dbReference>
<dbReference type="PRINTS" id="PR00778">
    <property type="entry name" value="HTHARSR"/>
</dbReference>
<reference evidence="7" key="1">
    <citation type="journal article" date="2019" name="Int. J. Syst. Evol. Microbiol.">
        <title>The Global Catalogue of Microorganisms (GCM) 10K type strain sequencing project: providing services to taxonomists for standard genome sequencing and annotation.</title>
        <authorList>
            <consortium name="The Broad Institute Genomics Platform"/>
            <consortium name="The Broad Institute Genome Sequencing Center for Infectious Disease"/>
            <person name="Wu L."/>
            <person name="Ma J."/>
        </authorList>
    </citation>
    <scope>NUCLEOTIDE SEQUENCE [LARGE SCALE GENOMIC DNA]</scope>
    <source>
        <strain evidence="7">CCUG 49018</strain>
    </source>
</reference>
<dbReference type="SMART" id="SM00418">
    <property type="entry name" value="HTH_ARSR"/>
    <property type="match status" value="1"/>
</dbReference>
<accession>A0ABW3VP28</accession>
<sequence length="140" mass="14719">MPINLVQTPDLGSAVALFRSLGDPTRLAIVTRLAAGEARVVDLTRLLGLPQSTVSSHLACLRDCRLVTYRAQGRQSFYSLSRPELVELLRSAEGLLAATGAAVALCPVWGDEGRGKDGGGKDGRGKDGRDTDGRADEAAS</sequence>
<evidence type="ECO:0000256" key="3">
    <source>
        <dbReference type="ARBA" id="ARBA00023163"/>
    </source>
</evidence>
<comment type="caution">
    <text evidence="6">The sequence shown here is derived from an EMBL/GenBank/DDBJ whole genome shotgun (WGS) entry which is preliminary data.</text>
</comment>
<feature type="region of interest" description="Disordered" evidence="4">
    <location>
        <begin position="109"/>
        <end position="140"/>
    </location>
</feature>
<protein>
    <submittedName>
        <fullName evidence="6">ArsR/SmtB family transcription factor</fullName>
    </submittedName>
</protein>
<dbReference type="SUPFAM" id="SSF46785">
    <property type="entry name" value="Winged helix' DNA-binding domain"/>
    <property type="match status" value="1"/>
</dbReference>
<dbReference type="RefSeq" id="WP_346094196.1">
    <property type="nucleotide sequence ID" value="NZ_BAABKS010000088.1"/>
</dbReference>
<evidence type="ECO:0000259" key="5">
    <source>
        <dbReference type="PROSITE" id="PS50987"/>
    </source>
</evidence>
<dbReference type="InterPro" id="IPR051011">
    <property type="entry name" value="Metal_resp_trans_reg"/>
</dbReference>
<keyword evidence="7" id="KW-1185">Reference proteome</keyword>
<dbReference type="Gene3D" id="1.10.10.10">
    <property type="entry name" value="Winged helix-like DNA-binding domain superfamily/Winged helix DNA-binding domain"/>
    <property type="match status" value="1"/>
</dbReference>
<evidence type="ECO:0000313" key="6">
    <source>
        <dbReference type="EMBL" id="MFD1236837.1"/>
    </source>
</evidence>
<dbReference type="NCBIfam" id="NF033788">
    <property type="entry name" value="HTH_metalloreg"/>
    <property type="match status" value="1"/>
</dbReference>
<feature type="domain" description="HTH arsR-type" evidence="5">
    <location>
        <begin position="6"/>
        <end position="100"/>
    </location>
</feature>
<keyword evidence="3" id="KW-0804">Transcription</keyword>
<name>A0ABW3VP28_9PSEU</name>
<dbReference type="InterPro" id="IPR036388">
    <property type="entry name" value="WH-like_DNA-bd_sf"/>
</dbReference>
<dbReference type="InterPro" id="IPR001845">
    <property type="entry name" value="HTH_ArsR_DNA-bd_dom"/>
</dbReference>
<dbReference type="PANTHER" id="PTHR43132:SF2">
    <property type="entry name" value="ARSENICAL RESISTANCE OPERON REPRESSOR ARSR-RELATED"/>
    <property type="match status" value="1"/>
</dbReference>
<proteinExistence type="predicted"/>
<feature type="compositionally biased region" description="Basic and acidic residues" evidence="4">
    <location>
        <begin position="111"/>
        <end position="140"/>
    </location>
</feature>
<dbReference type="Pfam" id="PF01022">
    <property type="entry name" value="HTH_5"/>
    <property type="match status" value="1"/>
</dbReference>
<dbReference type="InterPro" id="IPR036390">
    <property type="entry name" value="WH_DNA-bd_sf"/>
</dbReference>
<dbReference type="PANTHER" id="PTHR43132">
    <property type="entry name" value="ARSENICAL RESISTANCE OPERON REPRESSOR ARSR-RELATED"/>
    <property type="match status" value="1"/>
</dbReference>